<dbReference type="EMBL" id="KQ257456">
    <property type="protein sequence ID" value="KND00023.1"/>
    <property type="molecule type" value="Genomic_DNA"/>
</dbReference>
<dbReference type="OrthoDB" id="2157874at2759"/>
<dbReference type="InterPro" id="IPR042307">
    <property type="entry name" value="Reeler_sf"/>
</dbReference>
<dbReference type="VEuPathDB" id="FungiDB:SPPG_04369"/>
<gene>
    <name evidence="4" type="ORF">SPPG_04369</name>
</gene>
<dbReference type="Gene3D" id="2.60.40.4060">
    <property type="entry name" value="Reeler domain"/>
    <property type="match status" value="1"/>
</dbReference>
<evidence type="ECO:0000259" key="3">
    <source>
        <dbReference type="PROSITE" id="PS51019"/>
    </source>
</evidence>
<dbReference type="PANTHER" id="PTHR45828">
    <property type="entry name" value="CYTOCHROME B561/FERRIC REDUCTASE TRANSMEMBRANE"/>
    <property type="match status" value="1"/>
</dbReference>
<dbReference type="Proteomes" id="UP000053201">
    <property type="component" value="Unassembled WGS sequence"/>
</dbReference>
<protein>
    <recommendedName>
        <fullName evidence="3">Reelin domain-containing protein</fullName>
    </recommendedName>
</protein>
<dbReference type="InterPro" id="IPR002861">
    <property type="entry name" value="Reeler_dom"/>
</dbReference>
<dbReference type="GeneID" id="27687821"/>
<keyword evidence="5" id="KW-1185">Reference proteome</keyword>
<dbReference type="RefSeq" id="XP_016608062.1">
    <property type="nucleotide sequence ID" value="XM_016752609.1"/>
</dbReference>
<feature type="chain" id="PRO_5005539807" description="Reelin domain-containing protein" evidence="2">
    <location>
        <begin position="20"/>
        <end position="273"/>
    </location>
</feature>
<organism evidence="4 5">
    <name type="scientific">Spizellomyces punctatus (strain DAOM BR117)</name>
    <dbReference type="NCBI Taxonomy" id="645134"/>
    <lineage>
        <taxon>Eukaryota</taxon>
        <taxon>Fungi</taxon>
        <taxon>Fungi incertae sedis</taxon>
        <taxon>Chytridiomycota</taxon>
        <taxon>Chytridiomycota incertae sedis</taxon>
        <taxon>Chytridiomycetes</taxon>
        <taxon>Spizellomycetales</taxon>
        <taxon>Spizellomycetaceae</taxon>
        <taxon>Spizellomyces</taxon>
    </lineage>
</organism>
<keyword evidence="2" id="KW-0732">Signal</keyword>
<feature type="region of interest" description="Disordered" evidence="1">
    <location>
        <begin position="184"/>
        <end position="247"/>
    </location>
</feature>
<dbReference type="PROSITE" id="PS51019">
    <property type="entry name" value="REELIN"/>
    <property type="match status" value="1"/>
</dbReference>
<dbReference type="InterPro" id="IPR051237">
    <property type="entry name" value="Ferric-chelate_Red/DefProt"/>
</dbReference>
<evidence type="ECO:0000313" key="5">
    <source>
        <dbReference type="Proteomes" id="UP000053201"/>
    </source>
</evidence>
<evidence type="ECO:0000256" key="2">
    <source>
        <dbReference type="SAM" id="SignalP"/>
    </source>
</evidence>
<name>A0A0L0HG25_SPIPD</name>
<evidence type="ECO:0000256" key="1">
    <source>
        <dbReference type="SAM" id="MobiDB-lite"/>
    </source>
</evidence>
<dbReference type="Pfam" id="PF02014">
    <property type="entry name" value="Reeler"/>
    <property type="match status" value="1"/>
</dbReference>
<dbReference type="CDD" id="cd08544">
    <property type="entry name" value="Reeler"/>
    <property type="match status" value="1"/>
</dbReference>
<accession>A0A0L0HG25</accession>
<sequence>MRSAFSLFAALLLSGSALALPTGAPKCAINPAVITAAHQAPSPAAGYKISASAKSYTPGQPLTITIAGTTTPIAGTLLYATPGTQQDAGLAPNNGKEHVGVFKVPAGFRAQTATICDAAAIKNDAPESTITHANPTPKGNSVTFEWTAPATASGPISFNAAVAGGAPGAPWQVLDVLTLQSAGGNTGGNTTTTPGRGGNSTTTPPNTGKCPNGGKKNGNSTSNTGKNGNNNNNKNKTNSTAGSSTPIQSSAIHSTTLSSIAAMLLGASLFALL</sequence>
<evidence type="ECO:0000313" key="4">
    <source>
        <dbReference type="EMBL" id="KND00023.1"/>
    </source>
</evidence>
<dbReference type="GO" id="GO:0016020">
    <property type="term" value="C:membrane"/>
    <property type="evidence" value="ECO:0007669"/>
    <property type="project" value="TreeGrafter"/>
</dbReference>
<feature type="domain" description="Reelin" evidence="3">
    <location>
        <begin position="6"/>
        <end position="194"/>
    </location>
</feature>
<dbReference type="PANTHER" id="PTHR45828:SF33">
    <property type="entry name" value="DOMON DOMAIN-CONTAINING PROTEIN"/>
    <property type="match status" value="1"/>
</dbReference>
<feature type="compositionally biased region" description="Low complexity" evidence="1">
    <location>
        <begin position="188"/>
        <end position="245"/>
    </location>
</feature>
<proteinExistence type="predicted"/>
<reference evidence="4 5" key="1">
    <citation type="submission" date="2009-08" db="EMBL/GenBank/DDBJ databases">
        <title>The Genome Sequence of Spizellomyces punctatus strain DAOM BR117.</title>
        <authorList>
            <consortium name="The Broad Institute Genome Sequencing Platform"/>
            <person name="Russ C."/>
            <person name="Cuomo C."/>
            <person name="Shea T."/>
            <person name="Young S.K."/>
            <person name="Zeng Q."/>
            <person name="Koehrsen M."/>
            <person name="Haas B."/>
            <person name="Borodovsky M."/>
            <person name="Guigo R."/>
            <person name="Alvarado L."/>
            <person name="Berlin A."/>
            <person name="Bochicchio J."/>
            <person name="Borenstein D."/>
            <person name="Chapman S."/>
            <person name="Chen Z."/>
            <person name="Engels R."/>
            <person name="Freedman E."/>
            <person name="Gellesch M."/>
            <person name="Goldberg J."/>
            <person name="Griggs A."/>
            <person name="Gujja S."/>
            <person name="Heiman D."/>
            <person name="Hepburn T."/>
            <person name="Howarth C."/>
            <person name="Jen D."/>
            <person name="Larson L."/>
            <person name="Lewis B."/>
            <person name="Mehta T."/>
            <person name="Park D."/>
            <person name="Pearson M."/>
            <person name="Roberts A."/>
            <person name="Saif S."/>
            <person name="Shenoy N."/>
            <person name="Sisk P."/>
            <person name="Stolte C."/>
            <person name="Sykes S."/>
            <person name="Thomson T."/>
            <person name="Walk T."/>
            <person name="White J."/>
            <person name="Yandava C."/>
            <person name="Burger G."/>
            <person name="Gray M.W."/>
            <person name="Holland P.W.H."/>
            <person name="King N."/>
            <person name="Lang F.B.F."/>
            <person name="Roger A.J."/>
            <person name="Ruiz-Trillo I."/>
            <person name="Lander E."/>
            <person name="Nusbaum C."/>
        </authorList>
    </citation>
    <scope>NUCLEOTIDE SEQUENCE [LARGE SCALE GENOMIC DNA]</scope>
    <source>
        <strain evidence="4 5">DAOM BR117</strain>
    </source>
</reference>
<dbReference type="eggNOG" id="ENOG502TDQ8">
    <property type="taxonomic scope" value="Eukaryota"/>
</dbReference>
<dbReference type="AlphaFoldDB" id="A0A0L0HG25"/>
<dbReference type="InParanoid" id="A0A0L0HG25"/>
<feature type="signal peptide" evidence="2">
    <location>
        <begin position="1"/>
        <end position="19"/>
    </location>
</feature>